<keyword evidence="2" id="KW-1003">Cell membrane</keyword>
<accession>A0A8S3YFU9</accession>
<keyword evidence="8" id="KW-0807">Transducer</keyword>
<comment type="caution">
    <text evidence="12">The sequence shown here is derived from an EMBL/GenBank/DDBJ whole genome shotgun (WGS) entry which is preliminary data.</text>
</comment>
<evidence type="ECO:0000256" key="6">
    <source>
        <dbReference type="ARBA" id="ARBA00023136"/>
    </source>
</evidence>
<feature type="transmembrane region" description="Helical" evidence="10">
    <location>
        <begin position="213"/>
        <end position="234"/>
    </location>
</feature>
<dbReference type="GO" id="GO:0004930">
    <property type="term" value="F:G protein-coupled receptor activity"/>
    <property type="evidence" value="ECO:0007669"/>
    <property type="project" value="UniProtKB-KW"/>
</dbReference>
<dbReference type="SUPFAM" id="SSF81321">
    <property type="entry name" value="Family A G protein-coupled receptor-like"/>
    <property type="match status" value="1"/>
</dbReference>
<sequence length="366" mass="40897">MTGFTEILTQNILVTSILMGLITLVGLVGNALMLRALIVYRKLRTDFYTVFGCLSIVDSLFLIISAPAHIMEMVMATDITTDAWCKGSHYLIDACSFISACLMVVLTVLRGILLTNRNSRQHKASYLLIVCAVISVTMLLCSVPIMFVFTSYRGMCDFVDPLNQLSPHAWLVSSFSAFVPLFLIILIYLLTYLLGKRYFPDSYSPIEKEKSWLVTYIIIAFTIFQIPYRVFVIFDLNTDPTDFSQLNEMYTVRNYLMCLVMADKAVRPILYTKLASDLSEAFDEVINCTLCAKHYSMGSRFNRTCAVYTSPGNSAAVTTVLSSTESNLMQNTDRAASSSSEASATSQTPLTRRNDDLDMAIDILEG</sequence>
<evidence type="ECO:0000256" key="9">
    <source>
        <dbReference type="SAM" id="MobiDB-lite"/>
    </source>
</evidence>
<keyword evidence="3 10" id="KW-0812">Transmembrane</keyword>
<proteinExistence type="predicted"/>
<dbReference type="InterPro" id="IPR000276">
    <property type="entry name" value="GPCR_Rhodpsn"/>
</dbReference>
<keyword evidence="6 10" id="KW-0472">Membrane</keyword>
<evidence type="ECO:0000256" key="7">
    <source>
        <dbReference type="ARBA" id="ARBA00023170"/>
    </source>
</evidence>
<feature type="transmembrane region" description="Helical" evidence="10">
    <location>
        <begin position="90"/>
        <end position="113"/>
    </location>
</feature>
<evidence type="ECO:0000313" key="12">
    <source>
        <dbReference type="EMBL" id="CAG5116083.1"/>
    </source>
</evidence>
<feature type="transmembrane region" description="Helical" evidence="10">
    <location>
        <begin position="46"/>
        <end position="70"/>
    </location>
</feature>
<evidence type="ECO:0000256" key="2">
    <source>
        <dbReference type="ARBA" id="ARBA00022475"/>
    </source>
</evidence>
<keyword evidence="5" id="KW-0297">G-protein coupled receptor</keyword>
<feature type="region of interest" description="Disordered" evidence="9">
    <location>
        <begin position="328"/>
        <end position="351"/>
    </location>
</feature>
<dbReference type="Gene3D" id="1.20.1070.10">
    <property type="entry name" value="Rhodopsin 7-helix transmembrane proteins"/>
    <property type="match status" value="1"/>
</dbReference>
<dbReference type="PANTHER" id="PTHR24229:SF40">
    <property type="entry name" value="ALLATOSTATIN C RECEPTOR 1-RELATED"/>
    <property type="match status" value="1"/>
</dbReference>
<keyword evidence="13" id="KW-1185">Reference proteome</keyword>
<protein>
    <recommendedName>
        <fullName evidence="11">G-protein coupled receptors family 1 profile domain-containing protein</fullName>
    </recommendedName>
</protein>
<reference evidence="12" key="1">
    <citation type="submission" date="2021-04" db="EMBL/GenBank/DDBJ databases">
        <authorList>
            <consortium name="Molecular Ecology Group"/>
        </authorList>
    </citation>
    <scope>NUCLEOTIDE SEQUENCE</scope>
</reference>
<organism evidence="12 13">
    <name type="scientific">Candidula unifasciata</name>
    <dbReference type="NCBI Taxonomy" id="100452"/>
    <lineage>
        <taxon>Eukaryota</taxon>
        <taxon>Metazoa</taxon>
        <taxon>Spiralia</taxon>
        <taxon>Lophotrochozoa</taxon>
        <taxon>Mollusca</taxon>
        <taxon>Gastropoda</taxon>
        <taxon>Heterobranchia</taxon>
        <taxon>Euthyneura</taxon>
        <taxon>Panpulmonata</taxon>
        <taxon>Eupulmonata</taxon>
        <taxon>Stylommatophora</taxon>
        <taxon>Helicina</taxon>
        <taxon>Helicoidea</taxon>
        <taxon>Geomitridae</taxon>
        <taxon>Candidula</taxon>
    </lineage>
</organism>
<feature type="transmembrane region" description="Helical" evidence="10">
    <location>
        <begin position="125"/>
        <end position="149"/>
    </location>
</feature>
<evidence type="ECO:0000313" key="13">
    <source>
        <dbReference type="Proteomes" id="UP000678393"/>
    </source>
</evidence>
<evidence type="ECO:0000256" key="1">
    <source>
        <dbReference type="ARBA" id="ARBA00004651"/>
    </source>
</evidence>
<keyword evidence="7" id="KW-0675">Receptor</keyword>
<keyword evidence="4 10" id="KW-1133">Transmembrane helix</keyword>
<dbReference type="Pfam" id="PF00001">
    <property type="entry name" value="7tm_1"/>
    <property type="match status" value="1"/>
</dbReference>
<dbReference type="OrthoDB" id="6142583at2759"/>
<evidence type="ECO:0000256" key="3">
    <source>
        <dbReference type="ARBA" id="ARBA00022692"/>
    </source>
</evidence>
<evidence type="ECO:0000259" key="11">
    <source>
        <dbReference type="PROSITE" id="PS50262"/>
    </source>
</evidence>
<dbReference type="PRINTS" id="PR00237">
    <property type="entry name" value="GPCRRHODOPSN"/>
</dbReference>
<dbReference type="GO" id="GO:0042923">
    <property type="term" value="F:neuropeptide binding"/>
    <property type="evidence" value="ECO:0007669"/>
    <property type="project" value="TreeGrafter"/>
</dbReference>
<evidence type="ECO:0000256" key="4">
    <source>
        <dbReference type="ARBA" id="ARBA00022989"/>
    </source>
</evidence>
<gene>
    <name evidence="12" type="ORF">CUNI_LOCUS1641</name>
</gene>
<dbReference type="EMBL" id="CAJHNH020000208">
    <property type="protein sequence ID" value="CAG5116083.1"/>
    <property type="molecule type" value="Genomic_DNA"/>
</dbReference>
<feature type="transmembrane region" description="Helical" evidence="10">
    <location>
        <begin position="12"/>
        <end position="34"/>
    </location>
</feature>
<dbReference type="PANTHER" id="PTHR24229">
    <property type="entry name" value="NEUROPEPTIDES RECEPTOR"/>
    <property type="match status" value="1"/>
</dbReference>
<dbReference type="PROSITE" id="PS50262">
    <property type="entry name" value="G_PROTEIN_RECEP_F1_2"/>
    <property type="match status" value="1"/>
</dbReference>
<dbReference type="GO" id="GO:0043005">
    <property type="term" value="C:neuron projection"/>
    <property type="evidence" value="ECO:0007669"/>
    <property type="project" value="TreeGrafter"/>
</dbReference>
<dbReference type="AlphaFoldDB" id="A0A8S3YFU9"/>
<feature type="domain" description="G-protein coupled receptors family 1 profile" evidence="11">
    <location>
        <begin position="29"/>
        <end position="271"/>
    </location>
</feature>
<comment type="subcellular location">
    <subcellularLocation>
        <location evidence="1">Cell membrane</location>
        <topology evidence="1">Multi-pass membrane protein</topology>
    </subcellularLocation>
</comment>
<feature type="compositionally biased region" description="Low complexity" evidence="9">
    <location>
        <begin position="335"/>
        <end position="346"/>
    </location>
</feature>
<name>A0A8S3YFU9_9EUPU</name>
<dbReference type="GO" id="GO:0005886">
    <property type="term" value="C:plasma membrane"/>
    <property type="evidence" value="ECO:0007669"/>
    <property type="project" value="UniProtKB-SubCell"/>
</dbReference>
<evidence type="ECO:0000256" key="5">
    <source>
        <dbReference type="ARBA" id="ARBA00023040"/>
    </source>
</evidence>
<evidence type="ECO:0000256" key="10">
    <source>
        <dbReference type="SAM" id="Phobius"/>
    </source>
</evidence>
<dbReference type="Proteomes" id="UP000678393">
    <property type="component" value="Unassembled WGS sequence"/>
</dbReference>
<feature type="transmembrane region" description="Helical" evidence="10">
    <location>
        <begin position="169"/>
        <end position="193"/>
    </location>
</feature>
<dbReference type="CDD" id="cd00637">
    <property type="entry name" value="7tm_classA_rhodopsin-like"/>
    <property type="match status" value="1"/>
</dbReference>
<dbReference type="InterPro" id="IPR017452">
    <property type="entry name" value="GPCR_Rhodpsn_7TM"/>
</dbReference>
<dbReference type="GO" id="GO:0007218">
    <property type="term" value="P:neuropeptide signaling pathway"/>
    <property type="evidence" value="ECO:0007669"/>
    <property type="project" value="TreeGrafter"/>
</dbReference>
<evidence type="ECO:0000256" key="8">
    <source>
        <dbReference type="ARBA" id="ARBA00023224"/>
    </source>
</evidence>